<evidence type="ECO:0000313" key="3">
    <source>
        <dbReference type="Proteomes" id="UP001595932"/>
    </source>
</evidence>
<dbReference type="RefSeq" id="WP_377279843.1">
    <property type="nucleotide sequence ID" value="NZ_JBHSGL010000015.1"/>
</dbReference>
<gene>
    <name evidence="2" type="ORF">ACFO5U_14785</name>
</gene>
<evidence type="ECO:0000313" key="2">
    <source>
        <dbReference type="EMBL" id="MFC4714112.1"/>
    </source>
</evidence>
<keyword evidence="3" id="KW-1185">Reference proteome</keyword>
<proteinExistence type="predicted"/>
<organism evidence="2 3">
    <name type="scientific">Planococcus dechangensis</name>
    <dbReference type="NCBI Taxonomy" id="1176255"/>
    <lineage>
        <taxon>Bacteria</taxon>
        <taxon>Bacillati</taxon>
        <taxon>Bacillota</taxon>
        <taxon>Bacilli</taxon>
        <taxon>Bacillales</taxon>
        <taxon>Caryophanaceae</taxon>
        <taxon>Planococcus</taxon>
    </lineage>
</organism>
<dbReference type="Gene3D" id="3.20.20.140">
    <property type="entry name" value="Metal-dependent hydrolases"/>
    <property type="match status" value="1"/>
</dbReference>
<dbReference type="SUPFAM" id="SSF51338">
    <property type="entry name" value="Composite domain of metallo-dependent hydrolases"/>
    <property type="match status" value="1"/>
</dbReference>
<dbReference type="Proteomes" id="UP001595932">
    <property type="component" value="Unassembled WGS sequence"/>
</dbReference>
<dbReference type="Pfam" id="PF01979">
    <property type="entry name" value="Amidohydro_1"/>
    <property type="match status" value="1"/>
</dbReference>
<name>A0ABV9ME25_9BACL</name>
<comment type="caution">
    <text evidence="2">The sequence shown here is derived from an EMBL/GenBank/DDBJ whole genome shotgun (WGS) entry which is preliminary data.</text>
</comment>
<reference evidence="3" key="1">
    <citation type="journal article" date="2019" name="Int. J. Syst. Evol. Microbiol.">
        <title>The Global Catalogue of Microorganisms (GCM) 10K type strain sequencing project: providing services to taxonomists for standard genome sequencing and annotation.</title>
        <authorList>
            <consortium name="The Broad Institute Genomics Platform"/>
            <consortium name="The Broad Institute Genome Sequencing Center for Infectious Disease"/>
            <person name="Wu L."/>
            <person name="Ma J."/>
        </authorList>
    </citation>
    <scope>NUCLEOTIDE SEQUENCE [LARGE SCALE GENOMIC DNA]</scope>
    <source>
        <strain evidence="3">CGMCC 1.12151</strain>
    </source>
</reference>
<sequence>MSSYNAAQSLGLSKKGRIAKGMDADIVMLSPQLAVDLTLCRGEIAFFKK</sequence>
<dbReference type="InterPro" id="IPR011059">
    <property type="entry name" value="Metal-dep_hydrolase_composite"/>
</dbReference>
<dbReference type="EMBL" id="JBHSGL010000015">
    <property type="protein sequence ID" value="MFC4714112.1"/>
    <property type="molecule type" value="Genomic_DNA"/>
</dbReference>
<dbReference type="InterPro" id="IPR006680">
    <property type="entry name" value="Amidohydro-rel"/>
</dbReference>
<accession>A0ABV9ME25</accession>
<evidence type="ECO:0000259" key="1">
    <source>
        <dbReference type="Pfam" id="PF01979"/>
    </source>
</evidence>
<feature type="domain" description="Amidohydrolase-related" evidence="1">
    <location>
        <begin position="1"/>
        <end position="44"/>
    </location>
</feature>
<dbReference type="Gene3D" id="2.30.40.10">
    <property type="entry name" value="Urease, subunit C, domain 1"/>
    <property type="match status" value="1"/>
</dbReference>
<protein>
    <submittedName>
        <fullName evidence="2">Amidohydrolase family protein</fullName>
    </submittedName>
</protein>